<protein>
    <recommendedName>
        <fullName evidence="1">Prion-inhibition and propagation HeLo domain-containing protein</fullName>
    </recommendedName>
</protein>
<dbReference type="Proteomes" id="UP001285441">
    <property type="component" value="Unassembled WGS sequence"/>
</dbReference>
<dbReference type="InterPro" id="IPR038305">
    <property type="entry name" value="HeLo_sf"/>
</dbReference>
<evidence type="ECO:0000313" key="2">
    <source>
        <dbReference type="EMBL" id="KAK3393411.1"/>
    </source>
</evidence>
<organism evidence="2 3">
    <name type="scientific">Podospora didyma</name>
    <dbReference type="NCBI Taxonomy" id="330526"/>
    <lineage>
        <taxon>Eukaryota</taxon>
        <taxon>Fungi</taxon>
        <taxon>Dikarya</taxon>
        <taxon>Ascomycota</taxon>
        <taxon>Pezizomycotina</taxon>
        <taxon>Sordariomycetes</taxon>
        <taxon>Sordariomycetidae</taxon>
        <taxon>Sordariales</taxon>
        <taxon>Podosporaceae</taxon>
        <taxon>Podospora</taxon>
    </lineage>
</organism>
<reference evidence="2" key="2">
    <citation type="submission" date="2023-06" db="EMBL/GenBank/DDBJ databases">
        <authorList>
            <consortium name="Lawrence Berkeley National Laboratory"/>
            <person name="Haridas S."/>
            <person name="Hensen N."/>
            <person name="Bonometti L."/>
            <person name="Westerberg I."/>
            <person name="Brannstrom I.O."/>
            <person name="Guillou S."/>
            <person name="Cros-Aarteil S."/>
            <person name="Calhoun S."/>
            <person name="Kuo A."/>
            <person name="Mondo S."/>
            <person name="Pangilinan J."/>
            <person name="Riley R."/>
            <person name="LaButti K."/>
            <person name="Andreopoulos B."/>
            <person name="Lipzen A."/>
            <person name="Chen C."/>
            <person name="Yanf M."/>
            <person name="Daum C."/>
            <person name="Ng V."/>
            <person name="Clum A."/>
            <person name="Steindorff A."/>
            <person name="Ohm R."/>
            <person name="Martin F."/>
            <person name="Silar P."/>
            <person name="Natvig D."/>
            <person name="Lalanne C."/>
            <person name="Gautier V."/>
            <person name="Ament-velasquez S.L."/>
            <person name="Kruys A."/>
            <person name="Hutchinson M.I."/>
            <person name="Powell A.J."/>
            <person name="Barry K."/>
            <person name="Miller A.N."/>
            <person name="Grigoriev I.V."/>
            <person name="Debuchy R."/>
            <person name="Gladieux P."/>
            <person name="Thoren M.H."/>
            <person name="Johannesson H."/>
        </authorList>
    </citation>
    <scope>NUCLEOTIDE SEQUENCE</scope>
    <source>
        <strain evidence="2">CBS 232.78</strain>
    </source>
</reference>
<dbReference type="InterPro" id="IPR029498">
    <property type="entry name" value="HeLo_dom"/>
</dbReference>
<name>A0AAE0U735_9PEZI</name>
<sequence length="252" mass="28124">MPATNFDIIVNAREFSEEFDLLCAETLGLVSPPDGGPRVPYNKAVDRVDIRPAIEKTLAHLCSLLGKADVVTDRYELKDDSQAVQQTSFKGLVIFRERFEASKDRIRTNQKDNSTWKVTRWAVHDFDRFKASIDKIMSLVDGLESITSALGVLEQQRALPAEEVECYFGHEESAATPKCGIFESTLLFVQGRVRRSKPPLEPHGTLFSIKRCHLVIGIGQPRKSVVPHGAVTHRKIYIGAAAASSIEWAHPR</sequence>
<comment type="caution">
    <text evidence="2">The sequence shown here is derived from an EMBL/GenBank/DDBJ whole genome shotgun (WGS) entry which is preliminary data.</text>
</comment>
<dbReference type="Pfam" id="PF14479">
    <property type="entry name" value="HeLo"/>
    <property type="match status" value="1"/>
</dbReference>
<evidence type="ECO:0000259" key="1">
    <source>
        <dbReference type="Pfam" id="PF14479"/>
    </source>
</evidence>
<evidence type="ECO:0000313" key="3">
    <source>
        <dbReference type="Proteomes" id="UP001285441"/>
    </source>
</evidence>
<reference evidence="2" key="1">
    <citation type="journal article" date="2023" name="Mol. Phylogenet. Evol.">
        <title>Genome-scale phylogeny and comparative genomics of the fungal order Sordariales.</title>
        <authorList>
            <person name="Hensen N."/>
            <person name="Bonometti L."/>
            <person name="Westerberg I."/>
            <person name="Brannstrom I.O."/>
            <person name="Guillou S."/>
            <person name="Cros-Aarteil S."/>
            <person name="Calhoun S."/>
            <person name="Haridas S."/>
            <person name="Kuo A."/>
            <person name="Mondo S."/>
            <person name="Pangilinan J."/>
            <person name="Riley R."/>
            <person name="LaButti K."/>
            <person name="Andreopoulos B."/>
            <person name="Lipzen A."/>
            <person name="Chen C."/>
            <person name="Yan M."/>
            <person name="Daum C."/>
            <person name="Ng V."/>
            <person name="Clum A."/>
            <person name="Steindorff A."/>
            <person name="Ohm R.A."/>
            <person name="Martin F."/>
            <person name="Silar P."/>
            <person name="Natvig D.O."/>
            <person name="Lalanne C."/>
            <person name="Gautier V."/>
            <person name="Ament-Velasquez S.L."/>
            <person name="Kruys A."/>
            <person name="Hutchinson M.I."/>
            <person name="Powell A.J."/>
            <person name="Barry K."/>
            <person name="Miller A.N."/>
            <person name="Grigoriev I.V."/>
            <person name="Debuchy R."/>
            <person name="Gladieux P."/>
            <person name="Hiltunen Thoren M."/>
            <person name="Johannesson H."/>
        </authorList>
    </citation>
    <scope>NUCLEOTIDE SEQUENCE</scope>
    <source>
        <strain evidence="2">CBS 232.78</strain>
    </source>
</reference>
<dbReference type="EMBL" id="JAULSW010000001">
    <property type="protein sequence ID" value="KAK3393411.1"/>
    <property type="molecule type" value="Genomic_DNA"/>
</dbReference>
<keyword evidence="3" id="KW-1185">Reference proteome</keyword>
<dbReference type="Gene3D" id="1.20.120.1020">
    <property type="entry name" value="Prion-inhibition and propagation, HeLo domain"/>
    <property type="match status" value="1"/>
</dbReference>
<feature type="domain" description="Prion-inhibition and propagation HeLo" evidence="1">
    <location>
        <begin position="24"/>
        <end position="161"/>
    </location>
</feature>
<proteinExistence type="predicted"/>
<dbReference type="AlphaFoldDB" id="A0AAE0U735"/>
<gene>
    <name evidence="2" type="ORF">B0H63DRAFT_531159</name>
</gene>
<accession>A0AAE0U735</accession>